<keyword evidence="1" id="KW-1133">Transmembrane helix</keyword>
<evidence type="ECO:0000256" key="1">
    <source>
        <dbReference type="SAM" id="Phobius"/>
    </source>
</evidence>
<accession>A0ABR9SKI5</accession>
<organism evidence="2 3">
    <name type="scientific">Ramlibacter aquaticus</name>
    <dbReference type="NCBI Taxonomy" id="2780094"/>
    <lineage>
        <taxon>Bacteria</taxon>
        <taxon>Pseudomonadati</taxon>
        <taxon>Pseudomonadota</taxon>
        <taxon>Betaproteobacteria</taxon>
        <taxon>Burkholderiales</taxon>
        <taxon>Comamonadaceae</taxon>
        <taxon>Ramlibacter</taxon>
    </lineage>
</organism>
<evidence type="ECO:0000313" key="3">
    <source>
        <dbReference type="Proteomes" id="UP000715965"/>
    </source>
</evidence>
<keyword evidence="3" id="KW-1185">Reference proteome</keyword>
<feature type="transmembrane region" description="Helical" evidence="1">
    <location>
        <begin position="49"/>
        <end position="70"/>
    </location>
</feature>
<evidence type="ECO:0000313" key="2">
    <source>
        <dbReference type="EMBL" id="MBE7942886.1"/>
    </source>
</evidence>
<dbReference type="Proteomes" id="UP000715965">
    <property type="component" value="Unassembled WGS sequence"/>
</dbReference>
<proteinExistence type="predicted"/>
<protein>
    <submittedName>
        <fullName evidence="2">Virulence factor MviN</fullName>
    </submittedName>
</protein>
<keyword evidence="1" id="KW-0472">Membrane</keyword>
<comment type="caution">
    <text evidence="2">The sequence shown here is derived from an EMBL/GenBank/DDBJ whole genome shotgun (WGS) entry which is preliminary data.</text>
</comment>
<name>A0ABR9SKI5_9BURK</name>
<gene>
    <name evidence="2" type="ORF">IM725_20185</name>
</gene>
<reference evidence="2 3" key="1">
    <citation type="submission" date="2020-10" db="EMBL/GenBank/DDBJ databases">
        <title>Draft genome of Ramlibacter aquaticus LMG 30558.</title>
        <authorList>
            <person name="Props R."/>
        </authorList>
    </citation>
    <scope>NUCLEOTIDE SEQUENCE [LARGE SCALE GENOMIC DNA]</scope>
    <source>
        <strain evidence="2 3">LMG 30558</strain>
    </source>
</reference>
<dbReference type="EMBL" id="JADDOJ010000215">
    <property type="protein sequence ID" value="MBE7942886.1"/>
    <property type="molecule type" value="Genomic_DNA"/>
</dbReference>
<sequence>MFLKAGALSLLLLLASRVLGLGRESAQAAAFGASGLADVAVLMLTLPDWFAGLLASGALAYVLVPAWAGMAPAQVAASQRRLTRAVLALGGALALGAWA</sequence>
<keyword evidence="1" id="KW-0812">Transmembrane</keyword>
<feature type="non-terminal residue" evidence="2">
    <location>
        <position position="99"/>
    </location>
</feature>